<evidence type="ECO:0000256" key="8">
    <source>
        <dbReference type="ARBA" id="ARBA00023136"/>
    </source>
</evidence>
<evidence type="ECO:0000256" key="1">
    <source>
        <dbReference type="ARBA" id="ARBA00004651"/>
    </source>
</evidence>
<dbReference type="InterPro" id="IPR013853">
    <property type="entry name" value="EIIC-GAT"/>
</dbReference>
<evidence type="ECO:0000256" key="9">
    <source>
        <dbReference type="SAM" id="Phobius"/>
    </source>
</evidence>
<evidence type="ECO:0000313" key="11">
    <source>
        <dbReference type="EMBL" id="MBU5439101.1"/>
    </source>
</evidence>
<keyword evidence="6 9" id="KW-0812">Transmembrane</keyword>
<dbReference type="PANTHER" id="PTHR37324">
    <property type="entry name" value="PTS SYSTEM GALACTITOL-SPECIFIC EIIC COMPONENT"/>
    <property type="match status" value="1"/>
</dbReference>
<keyword evidence="5" id="KW-0598">Phosphotransferase system</keyword>
<evidence type="ECO:0000256" key="7">
    <source>
        <dbReference type="ARBA" id="ARBA00022989"/>
    </source>
</evidence>
<feature type="transmembrane region" description="Helical" evidence="9">
    <location>
        <begin position="12"/>
        <end position="32"/>
    </location>
</feature>
<feature type="transmembrane region" description="Helical" evidence="9">
    <location>
        <begin position="358"/>
        <end position="377"/>
    </location>
</feature>
<dbReference type="Pfam" id="PF03611">
    <property type="entry name" value="EIIC-GAT"/>
    <property type="match status" value="1"/>
</dbReference>
<feature type="transmembrane region" description="Helical" evidence="9">
    <location>
        <begin position="86"/>
        <end position="113"/>
    </location>
</feature>
<feature type="transmembrane region" description="Helical" evidence="9">
    <location>
        <begin position="293"/>
        <end position="326"/>
    </location>
</feature>
<feature type="transmembrane region" description="Helical" evidence="9">
    <location>
        <begin position="182"/>
        <end position="199"/>
    </location>
</feature>
<dbReference type="Proteomes" id="UP000749471">
    <property type="component" value="Unassembled WGS sequence"/>
</dbReference>
<evidence type="ECO:0000256" key="5">
    <source>
        <dbReference type="ARBA" id="ARBA00022683"/>
    </source>
</evidence>
<sequence length="448" mass="46761">MSILGFIDKIVGLGAQVMMPIIITIFAMVLGVKFGKALRAGLTVGIGFVGLNLVIGLLGGSLGPAAQEMVTRLGLDLTIIDVGWPAAAAIAFASRVGALIIPLGLGVNAIMLLTNTTQTLDIDIWDYWHFAFTGALVAGATGSTAYGLLAAALNMVIVMVIADLTAPGIEKYLGLPGISLPHGFSAAYVPIAIVINKIIDVIPGINKIDIDAEGLQEKIGIFGEPILMGTLIGLAIGVAAGYDIKGVLEMGITLGAVLVLMPKMAAMLMEGLMPVSEAGQQLIQKKFQNRGKIYIGLDSAVGVGHPVTLTVALILVPVTILLAAILPGNKVLPFADLAVIPFALVMLVPVTKGNVFRTFVIGLLIISFGLLIATNLAPLHTQMALNANFQLPEGATMISSICDGANPLSWAFTKIMEFKVIGAIIMTVIAVGLALYNRNRIIKENINA</sequence>
<feature type="domain" description="PTS EIIC type-2" evidence="10">
    <location>
        <begin position="7"/>
        <end position="443"/>
    </location>
</feature>
<keyword evidence="3" id="KW-1003">Cell membrane</keyword>
<dbReference type="InterPro" id="IPR004703">
    <property type="entry name" value="PTS_sugar-sp_permease"/>
</dbReference>
<gene>
    <name evidence="11" type="ORF">KQI42_13845</name>
</gene>
<dbReference type="PROSITE" id="PS51104">
    <property type="entry name" value="PTS_EIIC_TYPE_2"/>
    <property type="match status" value="1"/>
</dbReference>
<dbReference type="PIRSF" id="PIRSF006304">
    <property type="entry name" value="GatC"/>
    <property type="match status" value="1"/>
</dbReference>
<dbReference type="InterPro" id="IPR013014">
    <property type="entry name" value="PTS_EIIC_2"/>
</dbReference>
<comment type="subcellular location">
    <subcellularLocation>
        <location evidence="1">Cell membrane</location>
        <topology evidence="1">Multi-pass membrane protein</topology>
    </subcellularLocation>
</comment>
<organism evidence="11 12">
    <name type="scientific">Tissierella simiarum</name>
    <dbReference type="NCBI Taxonomy" id="2841534"/>
    <lineage>
        <taxon>Bacteria</taxon>
        <taxon>Bacillati</taxon>
        <taxon>Bacillota</taxon>
        <taxon>Tissierellia</taxon>
        <taxon>Tissierellales</taxon>
        <taxon>Tissierellaceae</taxon>
        <taxon>Tissierella</taxon>
    </lineage>
</organism>
<reference evidence="11 12" key="1">
    <citation type="submission" date="2021-06" db="EMBL/GenBank/DDBJ databases">
        <authorList>
            <person name="Sun Q."/>
            <person name="Li D."/>
        </authorList>
    </citation>
    <scope>NUCLEOTIDE SEQUENCE [LARGE SCALE GENOMIC DNA]</scope>
    <source>
        <strain evidence="11 12">MSJ-40</strain>
    </source>
</reference>
<keyword evidence="7 9" id="KW-1133">Transmembrane helix</keyword>
<protein>
    <submittedName>
        <fullName evidence="11">PTS galactitol transporter subunit IIC</fullName>
    </submittedName>
</protein>
<evidence type="ECO:0000256" key="2">
    <source>
        <dbReference type="ARBA" id="ARBA00022448"/>
    </source>
</evidence>
<evidence type="ECO:0000313" key="12">
    <source>
        <dbReference type="Proteomes" id="UP000749471"/>
    </source>
</evidence>
<feature type="transmembrane region" description="Helical" evidence="9">
    <location>
        <begin position="219"/>
        <end position="240"/>
    </location>
</feature>
<feature type="transmembrane region" description="Helical" evidence="9">
    <location>
        <begin position="252"/>
        <end position="272"/>
    </location>
</feature>
<accession>A0ABS6E989</accession>
<name>A0ABS6E989_9FIRM</name>
<dbReference type="PANTHER" id="PTHR37324:SF2">
    <property type="entry name" value="PTS SYSTEM GALACTITOL-SPECIFIC EIIC COMPONENT"/>
    <property type="match status" value="1"/>
</dbReference>
<feature type="transmembrane region" description="Helical" evidence="9">
    <location>
        <begin position="134"/>
        <end position="162"/>
    </location>
</feature>
<keyword evidence="4" id="KW-0762">Sugar transport</keyword>
<evidence type="ECO:0000256" key="4">
    <source>
        <dbReference type="ARBA" id="ARBA00022597"/>
    </source>
</evidence>
<evidence type="ECO:0000259" key="10">
    <source>
        <dbReference type="PROSITE" id="PS51104"/>
    </source>
</evidence>
<evidence type="ECO:0000256" key="6">
    <source>
        <dbReference type="ARBA" id="ARBA00022692"/>
    </source>
</evidence>
<dbReference type="EMBL" id="JAHLPM010000012">
    <property type="protein sequence ID" value="MBU5439101.1"/>
    <property type="molecule type" value="Genomic_DNA"/>
</dbReference>
<feature type="transmembrane region" description="Helical" evidence="9">
    <location>
        <begin position="332"/>
        <end position="351"/>
    </location>
</feature>
<feature type="transmembrane region" description="Helical" evidence="9">
    <location>
        <begin position="418"/>
        <end position="436"/>
    </location>
</feature>
<proteinExistence type="predicted"/>
<dbReference type="RefSeq" id="WP_216520810.1">
    <property type="nucleotide sequence ID" value="NZ_JAHLPM010000012.1"/>
</dbReference>
<keyword evidence="12" id="KW-1185">Reference proteome</keyword>
<keyword evidence="8 9" id="KW-0472">Membrane</keyword>
<comment type="caution">
    <text evidence="11">The sequence shown here is derived from an EMBL/GenBank/DDBJ whole genome shotgun (WGS) entry which is preliminary data.</text>
</comment>
<feature type="transmembrane region" description="Helical" evidence="9">
    <location>
        <begin position="44"/>
        <end position="66"/>
    </location>
</feature>
<keyword evidence="2" id="KW-0813">Transport</keyword>
<evidence type="ECO:0000256" key="3">
    <source>
        <dbReference type="ARBA" id="ARBA00022475"/>
    </source>
</evidence>